<organism evidence="2 3">
    <name type="scientific">Bacillus spongiae</name>
    <dbReference type="NCBI Taxonomy" id="2683610"/>
    <lineage>
        <taxon>Bacteria</taxon>
        <taxon>Bacillati</taxon>
        <taxon>Bacillota</taxon>
        <taxon>Bacilli</taxon>
        <taxon>Bacillales</taxon>
        <taxon>Bacillaceae</taxon>
        <taxon>Bacillus</taxon>
    </lineage>
</organism>
<evidence type="ECO:0000313" key="3">
    <source>
        <dbReference type="Proteomes" id="UP001312865"/>
    </source>
</evidence>
<dbReference type="EMBL" id="JBBAXC010000006">
    <property type="protein sequence ID" value="MEI5907303.1"/>
    <property type="molecule type" value="Genomic_DNA"/>
</dbReference>
<dbReference type="Pfam" id="PF14344">
    <property type="entry name" value="DUF4397"/>
    <property type="match status" value="1"/>
</dbReference>
<reference evidence="2 3" key="1">
    <citation type="journal article" date="2018" name="J. Microbiol.">
        <title>Bacillus spongiae sp. nov., isolated from sponge of Jeju Island.</title>
        <authorList>
            <person name="Lee G.E."/>
            <person name="Im W.T."/>
            <person name="Park J.S."/>
        </authorList>
    </citation>
    <scope>NUCLEOTIDE SEQUENCE [LARGE SCALE GENOMIC DNA]</scope>
    <source>
        <strain evidence="2 3">135PIL107-10</strain>
    </source>
</reference>
<accession>A0ABU8HDP0</accession>
<evidence type="ECO:0000313" key="2">
    <source>
        <dbReference type="EMBL" id="MEI5907303.1"/>
    </source>
</evidence>
<dbReference type="InterPro" id="IPR025510">
    <property type="entry name" value="DUF4397"/>
</dbReference>
<proteinExistence type="predicted"/>
<dbReference type="RefSeq" id="WP_336586735.1">
    <property type="nucleotide sequence ID" value="NZ_JBBAXC010000006.1"/>
</dbReference>
<feature type="domain" description="DUF4397" evidence="1">
    <location>
        <begin position="59"/>
        <end position="173"/>
    </location>
</feature>
<sequence>MNYSHKYLEKAAFYDLLAHYYKYTDPNKHIHYYQKHLDNMNKALQSPRSEMTQYAHLPAYVRFLHASPDSMNVDVFVNGKKVLKNIAFKEVSDYLTFPTGKYHIDIYPTGDSVTTIISKKIAVEEGKIYTYTILGTSEKLQLLPYEDKPRVHPNETKIRSIHLSPDAPAVDIAVKGGDVVFPNISFKQATDYLPLSPMPVDLEARIAGTNTVALSIPTLTLRPNESYTVLIVGFVDGEPPLESLVIKG</sequence>
<comment type="caution">
    <text evidence="2">The sequence shown here is derived from an EMBL/GenBank/DDBJ whole genome shotgun (WGS) entry which is preliminary data.</text>
</comment>
<keyword evidence="3" id="KW-1185">Reference proteome</keyword>
<dbReference type="Proteomes" id="UP001312865">
    <property type="component" value="Unassembled WGS sequence"/>
</dbReference>
<protein>
    <submittedName>
        <fullName evidence="2">DUF4397 domain-containing protein</fullName>
    </submittedName>
</protein>
<evidence type="ECO:0000259" key="1">
    <source>
        <dbReference type="Pfam" id="PF14344"/>
    </source>
</evidence>
<name>A0ABU8HDP0_9BACI</name>
<gene>
    <name evidence="2" type="ORF">WAK64_09560</name>
</gene>